<dbReference type="InterPro" id="IPR051049">
    <property type="entry name" value="Dienelactone_hydrolase-like"/>
</dbReference>
<organism evidence="2">
    <name type="scientific">Acidobacterium capsulatum</name>
    <dbReference type="NCBI Taxonomy" id="33075"/>
    <lineage>
        <taxon>Bacteria</taxon>
        <taxon>Pseudomonadati</taxon>
        <taxon>Acidobacteriota</taxon>
        <taxon>Terriglobia</taxon>
        <taxon>Terriglobales</taxon>
        <taxon>Acidobacteriaceae</taxon>
        <taxon>Acidobacterium</taxon>
    </lineage>
</organism>
<proteinExistence type="predicted"/>
<dbReference type="GO" id="GO:0016787">
    <property type="term" value="F:hydrolase activity"/>
    <property type="evidence" value="ECO:0007669"/>
    <property type="project" value="UniProtKB-KW"/>
</dbReference>
<dbReference type="PANTHER" id="PTHR46623">
    <property type="entry name" value="CARBOXYMETHYLENEBUTENOLIDASE-RELATED"/>
    <property type="match status" value="1"/>
</dbReference>
<name>A0A7V5CT88_9BACT</name>
<sequence length="224" mass="24747">MSETVQLRASDGFDLDGYVARPEGEPIGGLVVVQEIFGVNRHIRSVADGYARDGFLVVAPALFDRYEKGVELEYSGADMEKARSFMPKLNLNDAVSDVAAALHWVRQESNKKCGVIGYCFGGSLAWLAATRLHTDVAVGYYGGMISKFNDEQPRCPVMLHFGSQDKHIPKEGVDEVQAAHPEVQIYWYDADHGFNCDVRSSYDAASAKVARERSLAFLKQHLQG</sequence>
<reference evidence="2" key="1">
    <citation type="journal article" date="2020" name="mSystems">
        <title>Genome- and Community-Level Interaction Insights into Carbon Utilization and Element Cycling Functions of Hydrothermarchaeota in Hydrothermal Sediment.</title>
        <authorList>
            <person name="Zhou Z."/>
            <person name="Liu Y."/>
            <person name="Xu W."/>
            <person name="Pan J."/>
            <person name="Luo Z.H."/>
            <person name="Li M."/>
        </authorList>
    </citation>
    <scope>NUCLEOTIDE SEQUENCE [LARGE SCALE GENOMIC DNA]</scope>
    <source>
        <strain evidence="2">SpSt-855</strain>
    </source>
</reference>
<keyword evidence="2" id="KW-0378">Hydrolase</keyword>
<gene>
    <name evidence="2" type="ORF">ENW50_08140</name>
</gene>
<comment type="caution">
    <text evidence="2">The sequence shown here is derived from an EMBL/GenBank/DDBJ whole genome shotgun (WGS) entry which is preliminary data.</text>
</comment>
<feature type="domain" description="Dienelactone hydrolase" evidence="1">
    <location>
        <begin position="15"/>
        <end position="222"/>
    </location>
</feature>
<dbReference type="Pfam" id="PF01738">
    <property type="entry name" value="DLH"/>
    <property type="match status" value="1"/>
</dbReference>
<dbReference type="EMBL" id="DTKL01000051">
    <property type="protein sequence ID" value="HGY94633.1"/>
    <property type="molecule type" value="Genomic_DNA"/>
</dbReference>
<dbReference type="InterPro" id="IPR002925">
    <property type="entry name" value="Dienelactn_hydro"/>
</dbReference>
<dbReference type="SUPFAM" id="SSF53474">
    <property type="entry name" value="alpha/beta-Hydrolases"/>
    <property type="match status" value="1"/>
</dbReference>
<dbReference type="AlphaFoldDB" id="A0A7V5CT88"/>
<evidence type="ECO:0000259" key="1">
    <source>
        <dbReference type="Pfam" id="PF01738"/>
    </source>
</evidence>
<accession>A0A7V5CT88</accession>
<dbReference type="PANTHER" id="PTHR46623:SF6">
    <property type="entry name" value="ALPHA_BETA-HYDROLASES SUPERFAMILY PROTEIN"/>
    <property type="match status" value="1"/>
</dbReference>
<dbReference type="InterPro" id="IPR029058">
    <property type="entry name" value="AB_hydrolase_fold"/>
</dbReference>
<dbReference type="Gene3D" id="3.40.50.1820">
    <property type="entry name" value="alpha/beta hydrolase"/>
    <property type="match status" value="1"/>
</dbReference>
<protein>
    <submittedName>
        <fullName evidence="2">Dienelactone hydrolase family protein</fullName>
    </submittedName>
</protein>
<evidence type="ECO:0000313" key="2">
    <source>
        <dbReference type="EMBL" id="HGY94633.1"/>
    </source>
</evidence>